<dbReference type="PROSITE" id="PS52004">
    <property type="entry name" value="KS3_2"/>
    <property type="match status" value="1"/>
</dbReference>
<dbReference type="PANTHER" id="PTHR43775">
    <property type="entry name" value="FATTY ACID SYNTHASE"/>
    <property type="match status" value="1"/>
</dbReference>
<dbReference type="GO" id="GO:0004315">
    <property type="term" value="F:3-oxoacyl-[acyl-carrier-protein] synthase activity"/>
    <property type="evidence" value="ECO:0007669"/>
    <property type="project" value="InterPro"/>
</dbReference>
<evidence type="ECO:0000256" key="1">
    <source>
        <dbReference type="ARBA" id="ARBA00022450"/>
    </source>
</evidence>
<dbReference type="InterPro" id="IPR014043">
    <property type="entry name" value="Acyl_transferase_dom"/>
</dbReference>
<keyword evidence="7" id="KW-1185">Reference proteome</keyword>
<evidence type="ECO:0000259" key="4">
    <source>
        <dbReference type="PROSITE" id="PS50075"/>
    </source>
</evidence>
<feature type="domain" description="Ketosynthase family 3 (KS3)" evidence="5">
    <location>
        <begin position="8"/>
        <end position="425"/>
    </location>
</feature>
<dbReference type="Pfam" id="PF02801">
    <property type="entry name" value="Ketoacyl-synt_C"/>
    <property type="match status" value="1"/>
</dbReference>
<dbReference type="Proteomes" id="UP000523007">
    <property type="component" value="Unassembled WGS sequence"/>
</dbReference>
<evidence type="ECO:0000256" key="3">
    <source>
        <dbReference type="ARBA" id="ARBA00022679"/>
    </source>
</evidence>
<organism evidence="6 7">
    <name type="scientific">Lipingzhangella halophila</name>
    <dbReference type="NCBI Taxonomy" id="1783352"/>
    <lineage>
        <taxon>Bacteria</taxon>
        <taxon>Bacillati</taxon>
        <taxon>Actinomycetota</taxon>
        <taxon>Actinomycetes</taxon>
        <taxon>Streptosporangiales</taxon>
        <taxon>Nocardiopsidaceae</taxon>
        <taxon>Lipingzhangella</taxon>
    </lineage>
</organism>
<dbReference type="SUPFAM" id="SSF55048">
    <property type="entry name" value="Probable ACP-binding domain of malonyl-CoA ACP transacylase"/>
    <property type="match status" value="1"/>
</dbReference>
<dbReference type="InterPro" id="IPR020841">
    <property type="entry name" value="PKS_Beta-ketoAc_synthase_dom"/>
</dbReference>
<evidence type="ECO:0000259" key="5">
    <source>
        <dbReference type="PROSITE" id="PS52004"/>
    </source>
</evidence>
<keyword evidence="2" id="KW-0597">Phosphoprotein</keyword>
<dbReference type="GO" id="GO:0006633">
    <property type="term" value="P:fatty acid biosynthetic process"/>
    <property type="evidence" value="ECO:0007669"/>
    <property type="project" value="InterPro"/>
</dbReference>
<dbReference type="SMART" id="SM00825">
    <property type="entry name" value="PKS_KS"/>
    <property type="match status" value="1"/>
</dbReference>
<dbReference type="InterPro" id="IPR018201">
    <property type="entry name" value="Ketoacyl_synth_AS"/>
</dbReference>
<dbReference type="EMBL" id="JACHJT010000001">
    <property type="protein sequence ID" value="MBB4934441.1"/>
    <property type="molecule type" value="Genomic_DNA"/>
</dbReference>
<dbReference type="InterPro" id="IPR014031">
    <property type="entry name" value="Ketoacyl_synth_C"/>
</dbReference>
<dbReference type="CDD" id="cd00833">
    <property type="entry name" value="PKS"/>
    <property type="match status" value="1"/>
</dbReference>
<dbReference type="Gene3D" id="3.30.70.3290">
    <property type="match status" value="1"/>
</dbReference>
<dbReference type="Gene3D" id="3.40.47.10">
    <property type="match status" value="1"/>
</dbReference>
<dbReference type="InterPro" id="IPR036736">
    <property type="entry name" value="ACP-like_sf"/>
</dbReference>
<gene>
    <name evidence="6" type="ORF">F4561_005261</name>
</gene>
<dbReference type="GO" id="GO:0004312">
    <property type="term" value="F:fatty acid synthase activity"/>
    <property type="evidence" value="ECO:0007669"/>
    <property type="project" value="TreeGrafter"/>
</dbReference>
<keyword evidence="1" id="KW-0596">Phosphopantetheine</keyword>
<dbReference type="InterPro" id="IPR050091">
    <property type="entry name" value="PKS_NRPS_Biosynth_Enz"/>
</dbReference>
<dbReference type="InterPro" id="IPR016035">
    <property type="entry name" value="Acyl_Trfase/lysoPLipase"/>
</dbReference>
<comment type="caution">
    <text evidence="6">The sequence shown here is derived from an EMBL/GenBank/DDBJ whole genome shotgun (WGS) entry which is preliminary data.</text>
</comment>
<dbReference type="InterPro" id="IPR016039">
    <property type="entry name" value="Thiolase-like"/>
</dbReference>
<dbReference type="Gene3D" id="3.40.366.10">
    <property type="entry name" value="Malonyl-Coenzyme A Acyl Carrier Protein, domain 2"/>
    <property type="match status" value="1"/>
</dbReference>
<dbReference type="InterPro" id="IPR009081">
    <property type="entry name" value="PP-bd_ACP"/>
</dbReference>
<dbReference type="Pfam" id="PF00109">
    <property type="entry name" value="ketoacyl-synt"/>
    <property type="match status" value="1"/>
</dbReference>
<dbReference type="RefSeq" id="WP_184582506.1">
    <property type="nucleotide sequence ID" value="NZ_JACHJT010000001.1"/>
</dbReference>
<evidence type="ECO:0000313" key="7">
    <source>
        <dbReference type="Proteomes" id="UP000523007"/>
    </source>
</evidence>
<proteinExistence type="predicted"/>
<keyword evidence="3 6" id="KW-0808">Transferase</keyword>
<dbReference type="Gene3D" id="1.10.1200.10">
    <property type="entry name" value="ACP-like"/>
    <property type="match status" value="1"/>
</dbReference>
<dbReference type="AlphaFoldDB" id="A0A7W7W555"/>
<protein>
    <submittedName>
        <fullName evidence="6">Acyl transferase domain-containing protein</fullName>
    </submittedName>
</protein>
<sequence length="984" mass="103286">MSAPAYTNDSVALVGMACRLPGHITTPHRFWEVLVSGRTMITPADPQHPRAAILPAGILDNDAFTGFDHTHFTLTADEAATLDPQQRWGLELTDEALQHAGIAPATLRGTGTGVWWGSSYLDHAITTLGEGGDAMTMVDTAAALPSMAPGRISRSFDLRGPSELVDTACSASLVALHNAHQALRLGEVDLAIVGGANALVLDTHTRMFRNSGVLSPTGRARPFDQNADGFVRGEGAVVVVLQRLSDAHRAGCPVRARILASARNNDGNSPGGVGAPSHRAQADLLRQVYAHAGIEAGAVDYLQTHGTATPSGDNAERAALERVVGRARSTASQGPAWLGSTKSVVGHLEGAAGLASVLAAVLALEHETIPPTAGHALPMPQLRDDVALQVPTTPVPWPTTDRGNRAVGVSAVGFTGTNAHIILQEPTPVRAEADPSQHGAGVHLVPVSAAGPVEARETAGAWSQALSEATVPLVEVAATAQHRRDHHLHRAVVVATCNDEATSGMDALTAGVPHPALIGPRTAPQRRPRVVFVFPGHGHHHPHMGHDLAVREPVYAKALARVHAALEPYLDQPPWKPDSNQALEGLHTLQPAGVAHQIALSALLTHWGITPDAVVGHSAGEVAAAHTAGILSLDEAAHLVAERSRLLQRAAARGAMAAVGLGAEQAQAALASNPTLRLAAVNGPRSCVVAGTHTDLHHLCERLQADGITARLMADAPPAHHPELLGEAANYLSERVRHLAPHTGTIPLYSTATGERVDGPELDPDYWAHQLLTTVQLHPTIEHLAHGEPSVFVVLGARPLLAAELTDTLATTPTYDPSAPPVISCDSNVDNEQTAWLSALAEAHTRGIPITWPAPTHFPATNLPPRTWARPAPTPPAPTALRDRLAHAATSCERRAAITTALTALITPVVAARYGHTVDLAPDADLTELGLDSLTIVALRHKITRLHPGLADLPLTHLLIPGRATTLEQLITAITTHLTSRVTT</sequence>
<dbReference type="PROSITE" id="PS00012">
    <property type="entry name" value="PHOSPHOPANTETHEINE"/>
    <property type="match status" value="1"/>
</dbReference>
<feature type="domain" description="Carrier" evidence="4">
    <location>
        <begin position="893"/>
        <end position="978"/>
    </location>
</feature>
<dbReference type="InterPro" id="IPR014030">
    <property type="entry name" value="Ketoacyl_synth_N"/>
</dbReference>
<dbReference type="PROSITE" id="PS50075">
    <property type="entry name" value="CARRIER"/>
    <property type="match status" value="1"/>
</dbReference>
<dbReference type="Pfam" id="PF00698">
    <property type="entry name" value="Acyl_transf_1"/>
    <property type="match status" value="1"/>
</dbReference>
<accession>A0A7W7W555</accession>
<reference evidence="6 7" key="1">
    <citation type="submission" date="2020-08" db="EMBL/GenBank/DDBJ databases">
        <title>Sequencing the genomes of 1000 actinobacteria strains.</title>
        <authorList>
            <person name="Klenk H.-P."/>
        </authorList>
    </citation>
    <scope>NUCLEOTIDE SEQUENCE [LARGE SCALE GENOMIC DNA]</scope>
    <source>
        <strain evidence="6 7">DSM 102030</strain>
    </source>
</reference>
<dbReference type="InterPro" id="IPR032821">
    <property type="entry name" value="PKS_assoc"/>
</dbReference>
<dbReference type="SUPFAM" id="SSF53901">
    <property type="entry name" value="Thiolase-like"/>
    <property type="match status" value="1"/>
</dbReference>
<evidence type="ECO:0000256" key="2">
    <source>
        <dbReference type="ARBA" id="ARBA00022553"/>
    </source>
</evidence>
<dbReference type="InterPro" id="IPR006162">
    <property type="entry name" value="Ppantetheine_attach_site"/>
</dbReference>
<dbReference type="PROSITE" id="PS00606">
    <property type="entry name" value="KS3_1"/>
    <property type="match status" value="1"/>
</dbReference>
<dbReference type="PANTHER" id="PTHR43775:SF37">
    <property type="entry name" value="SI:DKEY-61P9.11"/>
    <property type="match status" value="1"/>
</dbReference>
<dbReference type="Pfam" id="PF16197">
    <property type="entry name" value="KAsynt_C_assoc"/>
    <property type="match status" value="1"/>
</dbReference>
<dbReference type="InterPro" id="IPR001227">
    <property type="entry name" value="Ac_transferase_dom_sf"/>
</dbReference>
<evidence type="ECO:0000313" key="6">
    <source>
        <dbReference type="EMBL" id="MBB4934441.1"/>
    </source>
</evidence>
<name>A0A7W7W555_9ACTN</name>
<dbReference type="InterPro" id="IPR016036">
    <property type="entry name" value="Malonyl_transacylase_ACP-bd"/>
</dbReference>
<dbReference type="SUPFAM" id="SSF47336">
    <property type="entry name" value="ACP-like"/>
    <property type="match status" value="1"/>
</dbReference>
<dbReference type="SMART" id="SM00827">
    <property type="entry name" value="PKS_AT"/>
    <property type="match status" value="1"/>
</dbReference>
<dbReference type="SUPFAM" id="SSF52151">
    <property type="entry name" value="FabD/lysophospholipase-like"/>
    <property type="match status" value="1"/>
</dbReference>